<dbReference type="AlphaFoldDB" id="A0A7T5BG59"/>
<feature type="transmembrane region" description="Helical" evidence="1">
    <location>
        <begin position="110"/>
        <end position="134"/>
    </location>
</feature>
<gene>
    <name evidence="2" type="ORF">H2515_10990</name>
</gene>
<evidence type="ECO:0000256" key="1">
    <source>
        <dbReference type="SAM" id="Phobius"/>
    </source>
</evidence>
<dbReference type="Proteomes" id="UP000595420">
    <property type="component" value="Chromosome"/>
</dbReference>
<evidence type="ECO:0000313" key="3">
    <source>
        <dbReference type="Proteomes" id="UP000595420"/>
    </source>
</evidence>
<keyword evidence="1" id="KW-1133">Transmembrane helix</keyword>
<sequence length="280" mass="32160">MEDNDLYSAIEKRKEYKERDIDCFWKNARHLFVSAAFLSQLIVLVYFFHIHYTPAHLEDIVFIGAESFLALGTVLTILLFMMLLPLLLYPKELSIAVYGFTRNKRQRLKIAKSDLIFSLIFSYAGSLLAAIVFINKFTIYILFFALIVMLSAIFIGAIAIARFRSTHYFYLLLSAQILLTILIIWTNLEQAGLRDFGWASTTGTLIIKKNAFTKEIMHNRELVPCVPKYKTLSHHYMVFHTNILFKGTKQSLLSYDGTTTSGLKCNGRFYASNNVLALFQ</sequence>
<accession>A0A7T5BG59</accession>
<name>A0A7T5BG59_9PROT</name>
<feature type="transmembrane region" description="Helical" evidence="1">
    <location>
        <begin position="140"/>
        <end position="161"/>
    </location>
</feature>
<organism evidence="2 3">
    <name type="scientific">Acidithiobacillus ferrivorans</name>
    <dbReference type="NCBI Taxonomy" id="160808"/>
    <lineage>
        <taxon>Bacteria</taxon>
        <taxon>Pseudomonadati</taxon>
        <taxon>Pseudomonadota</taxon>
        <taxon>Acidithiobacillia</taxon>
        <taxon>Acidithiobacillales</taxon>
        <taxon>Acidithiobacillaceae</taxon>
        <taxon>Acidithiobacillus</taxon>
    </lineage>
</organism>
<feature type="transmembrane region" description="Helical" evidence="1">
    <location>
        <begin position="168"/>
        <end position="188"/>
    </location>
</feature>
<dbReference type="RefSeq" id="WP_198660131.1">
    <property type="nucleotide sequence ID" value="NZ_CP059488.1"/>
</dbReference>
<proteinExistence type="predicted"/>
<keyword evidence="1" id="KW-0472">Membrane</keyword>
<dbReference type="EMBL" id="CP059488">
    <property type="protein sequence ID" value="QQD71949.1"/>
    <property type="molecule type" value="Genomic_DNA"/>
</dbReference>
<feature type="transmembrane region" description="Helical" evidence="1">
    <location>
        <begin position="31"/>
        <end position="48"/>
    </location>
</feature>
<feature type="transmembrane region" description="Helical" evidence="1">
    <location>
        <begin position="68"/>
        <end position="89"/>
    </location>
</feature>
<protein>
    <submittedName>
        <fullName evidence="2">Uncharacterized protein</fullName>
    </submittedName>
</protein>
<evidence type="ECO:0000313" key="2">
    <source>
        <dbReference type="EMBL" id="QQD71949.1"/>
    </source>
</evidence>
<reference evidence="2 3" key="1">
    <citation type="submission" date="2020-07" db="EMBL/GenBank/DDBJ databases">
        <title>Complete genome sequence analysis of Acidithiobacillus ferrivorans XJFY6S-08 reveals extreme environmental adaptation to alpine acid mine drainage.</title>
        <authorList>
            <person name="Yan L."/>
            <person name="Ni Y."/>
        </authorList>
    </citation>
    <scope>NUCLEOTIDE SEQUENCE [LARGE SCALE GENOMIC DNA]</scope>
    <source>
        <strain evidence="2 3">XJFY6S-08</strain>
    </source>
</reference>
<keyword evidence="1" id="KW-0812">Transmembrane</keyword>